<dbReference type="Proteomes" id="UP000217199">
    <property type="component" value="Unassembled WGS sequence"/>
</dbReference>
<feature type="compositionally biased region" description="Low complexity" evidence="1">
    <location>
        <begin position="200"/>
        <end position="220"/>
    </location>
</feature>
<dbReference type="EMBL" id="NBII01000001">
    <property type="protein sequence ID" value="PAV23232.1"/>
    <property type="molecule type" value="Genomic_DNA"/>
</dbReference>
<sequence>MHSRAHYLTNSTARPYSSREESIPSHYQTRRSSRYDPDLHYQSPTYEILSSSYYGRGQNKSISSEYNHDGRTAGYSPDYTPSSYSPPEKSYKPSLRRPSPVSRKTTNRVRFAADEPEPVEHFDGEDESTVNQIMDYLHDPDMRYRSSPARHSRPEPVSPSRAGHARPMSAKVETMPSHRSSYSPPAPRDKYSPQERKRSGSGSSGTSGTSGTSGRSRSSSLASERTVTNEPVFEPKSSPKPAPGPAPATYVLAGMVFEPNQLPPNGYFCIDPKTGRIYHTNVPPQAPKPTKPNKHNKSFLDAFRKM</sequence>
<evidence type="ECO:0000313" key="2">
    <source>
        <dbReference type="EMBL" id="PAV23232.1"/>
    </source>
</evidence>
<feature type="region of interest" description="Disordered" evidence="1">
    <location>
        <begin position="281"/>
        <end position="306"/>
    </location>
</feature>
<dbReference type="InParanoid" id="A0A286UUR1"/>
<proteinExistence type="predicted"/>
<dbReference type="AlphaFoldDB" id="A0A286UUR1"/>
<feature type="compositionally biased region" description="Polar residues" evidence="1">
    <location>
        <begin position="42"/>
        <end position="65"/>
    </location>
</feature>
<evidence type="ECO:0000256" key="1">
    <source>
        <dbReference type="SAM" id="MobiDB-lite"/>
    </source>
</evidence>
<feature type="compositionally biased region" description="Low complexity" evidence="1">
    <location>
        <begin position="75"/>
        <end position="88"/>
    </location>
</feature>
<name>A0A286UUR1_9AGAM</name>
<protein>
    <submittedName>
        <fullName evidence="2">Uncharacterized protein</fullName>
    </submittedName>
</protein>
<comment type="caution">
    <text evidence="2">The sequence shown here is derived from an EMBL/GenBank/DDBJ whole genome shotgun (WGS) entry which is preliminary data.</text>
</comment>
<accession>A0A286UUR1</accession>
<reference evidence="2 3" key="1">
    <citation type="journal article" date="2017" name="Mol. Ecol.">
        <title>Comparative and population genomic landscape of Phellinus noxius: A hypervariable fungus causing root rot in trees.</title>
        <authorList>
            <person name="Chung C.L."/>
            <person name="Lee T.J."/>
            <person name="Akiba M."/>
            <person name="Lee H.H."/>
            <person name="Kuo T.H."/>
            <person name="Liu D."/>
            <person name="Ke H.M."/>
            <person name="Yokoi T."/>
            <person name="Roa M.B."/>
            <person name="Lu M.J."/>
            <person name="Chang Y.Y."/>
            <person name="Ann P.J."/>
            <person name="Tsai J.N."/>
            <person name="Chen C.Y."/>
            <person name="Tzean S.S."/>
            <person name="Ota Y."/>
            <person name="Hattori T."/>
            <person name="Sahashi N."/>
            <person name="Liou R.F."/>
            <person name="Kikuchi T."/>
            <person name="Tsai I.J."/>
        </authorList>
    </citation>
    <scope>NUCLEOTIDE SEQUENCE [LARGE SCALE GENOMIC DNA]</scope>
    <source>
        <strain evidence="2 3">FFPRI411160</strain>
    </source>
</reference>
<feature type="region of interest" description="Disordered" evidence="1">
    <location>
        <begin position="1"/>
        <end position="107"/>
    </location>
</feature>
<gene>
    <name evidence="2" type="ORF">PNOK_0030000</name>
</gene>
<keyword evidence="3" id="KW-1185">Reference proteome</keyword>
<evidence type="ECO:0000313" key="3">
    <source>
        <dbReference type="Proteomes" id="UP000217199"/>
    </source>
</evidence>
<organism evidence="2 3">
    <name type="scientific">Pyrrhoderma noxium</name>
    <dbReference type="NCBI Taxonomy" id="2282107"/>
    <lineage>
        <taxon>Eukaryota</taxon>
        <taxon>Fungi</taxon>
        <taxon>Dikarya</taxon>
        <taxon>Basidiomycota</taxon>
        <taxon>Agaricomycotina</taxon>
        <taxon>Agaricomycetes</taxon>
        <taxon>Hymenochaetales</taxon>
        <taxon>Hymenochaetaceae</taxon>
        <taxon>Pyrrhoderma</taxon>
    </lineage>
</organism>
<feature type="region of interest" description="Disordered" evidence="1">
    <location>
        <begin position="141"/>
        <end position="248"/>
    </location>
</feature>
<feature type="compositionally biased region" description="Basic and acidic residues" evidence="1">
    <location>
        <begin position="187"/>
        <end position="198"/>
    </location>
</feature>